<dbReference type="GO" id="GO:0008168">
    <property type="term" value="F:methyltransferase activity"/>
    <property type="evidence" value="ECO:0007669"/>
    <property type="project" value="UniProtKB-KW"/>
</dbReference>
<dbReference type="InterPro" id="IPR029063">
    <property type="entry name" value="SAM-dependent_MTases_sf"/>
</dbReference>
<dbReference type="EMBL" id="JAGKLY010000007">
    <property type="protein sequence ID" value="MBQ0269798.1"/>
    <property type="molecule type" value="Genomic_DNA"/>
</dbReference>
<accession>A0A8I2DBW0</accession>
<dbReference type="Gene3D" id="3.40.50.150">
    <property type="entry name" value="Vaccinia Virus protein VP39"/>
    <property type="match status" value="1"/>
</dbReference>
<evidence type="ECO:0000259" key="1">
    <source>
        <dbReference type="Pfam" id="PF13847"/>
    </source>
</evidence>
<dbReference type="Pfam" id="PF13847">
    <property type="entry name" value="Methyltransf_31"/>
    <property type="match status" value="1"/>
</dbReference>
<dbReference type="Proteomes" id="UP000674270">
    <property type="component" value="Unassembled WGS sequence"/>
</dbReference>
<evidence type="ECO:0000313" key="3">
    <source>
        <dbReference type="Proteomes" id="UP000674270"/>
    </source>
</evidence>
<protein>
    <submittedName>
        <fullName evidence="2">Methyltransferase domain-containing protein</fullName>
    </submittedName>
</protein>
<sequence length="269" mass="30613">MLSENQINEISYTDFVAFINQTNVPPGSLSTVTRWRINSNISEDSHALEVACTTGFSINNLVLESGCTGVGIDISEPSIERAKENAAKLGIESKVDFRYADATLYETNKKFSHIIVGAGLGFFPQPELMINQMNKLFADAGYLLASPFYVTSEIPDDIIDKAEKLFGIKPTTGTYKDVMSLYKGFEVYYEDRLKPELETEEEMHHYCNSTINRIVSEESIVDKSVINAMYKRLYSIKEMSNILRKYQEYSVCVFKYNANTYSKRFIELF</sequence>
<evidence type="ECO:0000313" key="2">
    <source>
        <dbReference type="EMBL" id="MBQ0269798.1"/>
    </source>
</evidence>
<gene>
    <name evidence="2" type="ORF">J7T18_15975</name>
</gene>
<dbReference type="GO" id="GO:0032259">
    <property type="term" value="P:methylation"/>
    <property type="evidence" value="ECO:0007669"/>
    <property type="project" value="UniProtKB-KW"/>
</dbReference>
<dbReference type="InterPro" id="IPR025714">
    <property type="entry name" value="Methyltranfer_dom"/>
</dbReference>
<comment type="caution">
    <text evidence="2">The sequence shown here is derived from an EMBL/GenBank/DDBJ whole genome shotgun (WGS) entry which is preliminary data.</text>
</comment>
<organism evidence="2 3">
    <name type="scientific">Providencia huaxiensis</name>
    <dbReference type="NCBI Taxonomy" id="2027290"/>
    <lineage>
        <taxon>Bacteria</taxon>
        <taxon>Pseudomonadati</taxon>
        <taxon>Pseudomonadota</taxon>
        <taxon>Gammaproteobacteria</taxon>
        <taxon>Enterobacterales</taxon>
        <taxon>Morganellaceae</taxon>
        <taxon>Providencia</taxon>
    </lineage>
</organism>
<dbReference type="SUPFAM" id="SSF53335">
    <property type="entry name" value="S-adenosyl-L-methionine-dependent methyltransferases"/>
    <property type="match status" value="1"/>
</dbReference>
<keyword evidence="2" id="KW-0808">Transferase</keyword>
<reference evidence="2" key="1">
    <citation type="submission" date="2021-03" db="EMBL/GenBank/DDBJ databases">
        <authorList>
            <person name="Stanton E."/>
        </authorList>
    </citation>
    <scope>NUCLEOTIDE SEQUENCE</scope>
    <source>
        <strain evidence="2">2020EL-00113</strain>
    </source>
</reference>
<keyword evidence="2" id="KW-0489">Methyltransferase</keyword>
<proteinExistence type="predicted"/>
<dbReference type="CDD" id="cd02440">
    <property type="entry name" value="AdoMet_MTases"/>
    <property type="match status" value="1"/>
</dbReference>
<name>A0A8I2DBW0_9GAMM</name>
<feature type="domain" description="Methyltransferase" evidence="1">
    <location>
        <begin position="42"/>
        <end position="164"/>
    </location>
</feature>
<dbReference type="RefSeq" id="WP_195698600.1">
    <property type="nucleotide sequence ID" value="NZ_JAFJXY010000175.1"/>
</dbReference>
<dbReference type="AlphaFoldDB" id="A0A8I2DBW0"/>